<dbReference type="PANTHER" id="PTHR33303:SF2">
    <property type="entry name" value="COA-BINDING DOMAIN-CONTAINING PROTEIN"/>
    <property type="match status" value="1"/>
</dbReference>
<dbReference type="RefSeq" id="WP_094075442.1">
    <property type="nucleotide sequence ID" value="NZ_NBYO01000001.1"/>
</dbReference>
<dbReference type="PANTHER" id="PTHR33303">
    <property type="entry name" value="CYTOPLASMIC PROTEIN-RELATED"/>
    <property type="match status" value="1"/>
</dbReference>
<accession>A0A231V0A5</accession>
<dbReference type="AlphaFoldDB" id="A0A231V0A5"/>
<dbReference type="EMBL" id="NBYO01000001">
    <property type="protein sequence ID" value="OXT01471.1"/>
    <property type="molecule type" value="Genomic_DNA"/>
</dbReference>
<dbReference type="Gene3D" id="3.40.50.720">
    <property type="entry name" value="NAD(P)-binding Rossmann-like Domain"/>
    <property type="match status" value="1"/>
</dbReference>
<dbReference type="InterPro" id="IPR003781">
    <property type="entry name" value="CoA-bd"/>
</dbReference>
<organism evidence="2 3">
    <name type="scientific">Notoacmeibacter marinus</name>
    <dbReference type="NCBI Taxonomy" id="1876515"/>
    <lineage>
        <taxon>Bacteria</taxon>
        <taxon>Pseudomonadati</taxon>
        <taxon>Pseudomonadota</taxon>
        <taxon>Alphaproteobacteria</taxon>
        <taxon>Hyphomicrobiales</taxon>
        <taxon>Notoacmeibacteraceae</taxon>
        <taxon>Notoacmeibacter</taxon>
    </lineage>
</organism>
<feature type="domain" description="CoA-binding" evidence="1">
    <location>
        <begin position="22"/>
        <end position="118"/>
    </location>
</feature>
<name>A0A231V0A5_9HYPH</name>
<evidence type="ECO:0000259" key="1">
    <source>
        <dbReference type="SMART" id="SM00881"/>
    </source>
</evidence>
<dbReference type="SUPFAM" id="SSF51735">
    <property type="entry name" value="NAD(P)-binding Rossmann-fold domains"/>
    <property type="match status" value="1"/>
</dbReference>
<gene>
    <name evidence="2" type="ORF">B7H23_00345</name>
</gene>
<dbReference type="Proteomes" id="UP000215405">
    <property type="component" value="Unassembled WGS sequence"/>
</dbReference>
<keyword evidence="3" id="KW-1185">Reference proteome</keyword>
<sequence length="180" mass="19604">MSDGASLSGHDHYDKRLIVRVLAETKTIAVLGASANPARPSYFVVKYLLDKGYEVWPVNPGQAGKPICGAMTYGKLADLPATPDMIDIFRAPDAVPGIAAEILAMEKLPKFVWMQLGVRDDESAARLEDAGITVIMDRCPKIEYARLSGEIGWNGVNSRVLSSRRPVAGHKVQSLGIRRE</sequence>
<proteinExistence type="predicted"/>
<evidence type="ECO:0000313" key="3">
    <source>
        <dbReference type="Proteomes" id="UP000215405"/>
    </source>
</evidence>
<dbReference type="Pfam" id="PF13380">
    <property type="entry name" value="CoA_binding_2"/>
    <property type="match status" value="1"/>
</dbReference>
<evidence type="ECO:0000313" key="2">
    <source>
        <dbReference type="EMBL" id="OXT01471.1"/>
    </source>
</evidence>
<comment type="caution">
    <text evidence="2">The sequence shown here is derived from an EMBL/GenBank/DDBJ whole genome shotgun (WGS) entry which is preliminary data.</text>
</comment>
<dbReference type="SMART" id="SM00881">
    <property type="entry name" value="CoA_binding"/>
    <property type="match status" value="1"/>
</dbReference>
<protein>
    <submittedName>
        <fullName evidence="2">CoA-binding protein</fullName>
    </submittedName>
</protein>
<reference evidence="3" key="1">
    <citation type="journal article" date="2017" name="Int. J. Syst. Evol. Microbiol.">
        <title>Notoacmeibacter marinus gen. nov., sp. nov., isolated from the gut of a limpet and proposal of Notoacmeibacteraceae fam. nov. in the order Rhizobiales of the class Alphaproteobacteria.</title>
        <authorList>
            <person name="Huang Z."/>
            <person name="Guo F."/>
            <person name="Lai Q."/>
        </authorList>
    </citation>
    <scope>NUCLEOTIDE SEQUENCE [LARGE SCALE GENOMIC DNA]</scope>
    <source>
        <strain evidence="3">XMTR2A4</strain>
    </source>
</reference>
<dbReference type="InterPro" id="IPR036291">
    <property type="entry name" value="NAD(P)-bd_dom_sf"/>
</dbReference>